<evidence type="ECO:0000256" key="5">
    <source>
        <dbReference type="ARBA" id="ARBA00022989"/>
    </source>
</evidence>
<protein>
    <submittedName>
        <fullName evidence="12">Methyl-accepting chemotaxis protein</fullName>
    </submittedName>
</protein>
<comment type="caution">
    <text evidence="12">The sequence shown here is derived from an EMBL/GenBank/DDBJ whole genome shotgun (WGS) entry which is preliminary data.</text>
</comment>
<evidence type="ECO:0000256" key="2">
    <source>
        <dbReference type="ARBA" id="ARBA00022475"/>
    </source>
</evidence>
<dbReference type="Gene3D" id="3.30.450.20">
    <property type="entry name" value="PAS domain"/>
    <property type="match status" value="1"/>
</dbReference>
<dbReference type="EMBL" id="JAMKFE010000017">
    <property type="protein sequence ID" value="MCM5682226.1"/>
    <property type="molecule type" value="Genomic_DNA"/>
</dbReference>
<dbReference type="PANTHER" id="PTHR43531">
    <property type="entry name" value="PROTEIN ICFG"/>
    <property type="match status" value="1"/>
</dbReference>
<accession>A0ABT0YU24</accession>
<dbReference type="CDD" id="cd11386">
    <property type="entry name" value="MCP_signal"/>
    <property type="match status" value="1"/>
</dbReference>
<dbReference type="PROSITE" id="PS50111">
    <property type="entry name" value="CHEMOTAXIS_TRANSDUC_2"/>
    <property type="match status" value="1"/>
</dbReference>
<dbReference type="Pfam" id="PF17200">
    <property type="entry name" value="sCache_2"/>
    <property type="match status" value="1"/>
</dbReference>
<evidence type="ECO:0000256" key="8">
    <source>
        <dbReference type="PROSITE-ProRule" id="PRU00284"/>
    </source>
</evidence>
<evidence type="ECO:0000256" key="4">
    <source>
        <dbReference type="ARBA" id="ARBA00022692"/>
    </source>
</evidence>
<keyword evidence="4 10" id="KW-0812">Transmembrane</keyword>
<keyword evidence="8" id="KW-0807">Transducer</keyword>
<dbReference type="Proteomes" id="UP001165541">
    <property type="component" value="Unassembled WGS sequence"/>
</dbReference>
<dbReference type="InterPro" id="IPR004090">
    <property type="entry name" value="Chemotax_Me-accpt_rcpt"/>
</dbReference>
<dbReference type="SMART" id="SM01049">
    <property type="entry name" value="Cache_2"/>
    <property type="match status" value="1"/>
</dbReference>
<evidence type="ECO:0000256" key="3">
    <source>
        <dbReference type="ARBA" id="ARBA00022481"/>
    </source>
</evidence>
<gene>
    <name evidence="12" type="ORF">M8A51_22080</name>
</gene>
<dbReference type="SMART" id="SM00283">
    <property type="entry name" value="MA"/>
    <property type="match status" value="1"/>
</dbReference>
<dbReference type="InterPro" id="IPR051310">
    <property type="entry name" value="MCP_chemotaxis"/>
</dbReference>
<evidence type="ECO:0000313" key="13">
    <source>
        <dbReference type="Proteomes" id="UP001165541"/>
    </source>
</evidence>
<evidence type="ECO:0000313" key="12">
    <source>
        <dbReference type="EMBL" id="MCM5682226.1"/>
    </source>
</evidence>
<dbReference type="Gene3D" id="1.10.287.950">
    <property type="entry name" value="Methyl-accepting chemotaxis protein"/>
    <property type="match status" value="1"/>
</dbReference>
<dbReference type="SUPFAM" id="SSF58104">
    <property type="entry name" value="Methyl-accepting chemotaxis protein (MCP) signaling domain"/>
    <property type="match status" value="1"/>
</dbReference>
<keyword evidence="3" id="KW-0488">Methylation</keyword>
<evidence type="ECO:0000259" key="11">
    <source>
        <dbReference type="PROSITE" id="PS50111"/>
    </source>
</evidence>
<evidence type="ECO:0000256" key="7">
    <source>
        <dbReference type="ARBA" id="ARBA00029447"/>
    </source>
</evidence>
<dbReference type="InterPro" id="IPR004089">
    <property type="entry name" value="MCPsignal_dom"/>
</dbReference>
<name>A0ABT0YU24_9BURK</name>
<reference evidence="12" key="1">
    <citation type="submission" date="2022-05" db="EMBL/GenBank/DDBJ databases">
        <title>Schlegelella sp. nov., isolated from mangrove soil.</title>
        <authorList>
            <person name="Liu Y."/>
            <person name="Ge X."/>
            <person name="Liu W."/>
        </authorList>
    </citation>
    <scope>NUCLEOTIDE SEQUENCE</scope>
    <source>
        <strain evidence="12">S2-27</strain>
    </source>
</reference>
<evidence type="ECO:0000256" key="10">
    <source>
        <dbReference type="SAM" id="Phobius"/>
    </source>
</evidence>
<proteinExistence type="inferred from homology"/>
<feature type="transmembrane region" description="Helical" evidence="10">
    <location>
        <begin position="160"/>
        <end position="178"/>
    </location>
</feature>
<comment type="subcellular location">
    <subcellularLocation>
        <location evidence="1">Cell membrane</location>
        <topology evidence="1">Multi-pass membrane protein</topology>
    </subcellularLocation>
</comment>
<keyword evidence="13" id="KW-1185">Reference proteome</keyword>
<dbReference type="InterPro" id="IPR033480">
    <property type="entry name" value="sCache_2"/>
</dbReference>
<dbReference type="Pfam" id="PF00015">
    <property type="entry name" value="MCPsignal"/>
    <property type="match status" value="1"/>
</dbReference>
<comment type="similarity">
    <text evidence="7">Belongs to the methyl-accepting chemotaxis (MCP) protein family.</text>
</comment>
<keyword evidence="2" id="KW-1003">Cell membrane</keyword>
<keyword evidence="5 10" id="KW-1133">Transmembrane helix</keyword>
<feature type="region of interest" description="Disordered" evidence="9">
    <location>
        <begin position="488"/>
        <end position="511"/>
    </location>
</feature>
<evidence type="ECO:0000256" key="6">
    <source>
        <dbReference type="ARBA" id="ARBA00023136"/>
    </source>
</evidence>
<evidence type="ECO:0000256" key="1">
    <source>
        <dbReference type="ARBA" id="ARBA00004651"/>
    </source>
</evidence>
<sequence>MRRDALQAAVESVHNAVTHYQQLAAAGKISVEDAQAASREAIRGARFGGADGRSEYFYAWTMDGVSVMHPIKPEWMGQNMADKLKDGLGRYTLKDLSAAVRASSNGRAFVDTHFPRPGSTEPVPKLQYVISVPQWNWVVGAGLYMDDVGAVIAAEVVRDLVVGVVLLVIVGGAGVLIARSVLTQLGGEPAEAIATMSAVARGDLSVTVRAAPAGSLMGQVQQMVGSLSGTVSQVRLSTDSIRTASTEIAAGNHDLSSRTEQMASSLQQTASSMEEMTAAVGQSADNARQANQLAVSAAEAAARGGEVVAQVVGSMQQITASSRKIADIIGVIDGIAFQTNILALNAAVEAARAGEQGRGFAVVAGEVRTLAQRSAQAAREIKSLIGTSVDNVEAGEQLVAQTGEAMQEIVQSVRRVSTLIGDIATAAEEQRDGIGQVNQAVAQLDLVTQQNAALVEESAAAAQSLRDQAQQLAGAVAVFRLRNEGGAPLQDAPTARVGTAPSRPAMGWAAA</sequence>
<keyword evidence="6 10" id="KW-0472">Membrane</keyword>
<dbReference type="PANTHER" id="PTHR43531:SF14">
    <property type="entry name" value="METHYL-ACCEPTING CHEMOTAXIS PROTEIN I-RELATED"/>
    <property type="match status" value="1"/>
</dbReference>
<dbReference type="PRINTS" id="PR00260">
    <property type="entry name" value="CHEMTRNSDUCR"/>
</dbReference>
<feature type="domain" description="Methyl-accepting transducer" evidence="11">
    <location>
        <begin position="237"/>
        <end position="466"/>
    </location>
</feature>
<organism evidence="12 13">
    <name type="scientific">Caldimonas mangrovi</name>
    <dbReference type="NCBI Taxonomy" id="2944811"/>
    <lineage>
        <taxon>Bacteria</taxon>
        <taxon>Pseudomonadati</taxon>
        <taxon>Pseudomonadota</taxon>
        <taxon>Betaproteobacteria</taxon>
        <taxon>Burkholderiales</taxon>
        <taxon>Sphaerotilaceae</taxon>
        <taxon>Caldimonas</taxon>
    </lineage>
</organism>
<evidence type="ECO:0000256" key="9">
    <source>
        <dbReference type="SAM" id="MobiDB-lite"/>
    </source>
</evidence>